<dbReference type="SUPFAM" id="SSF55383">
    <property type="entry name" value="Copper amine oxidase, domain N"/>
    <property type="match status" value="1"/>
</dbReference>
<sequence>MKSQMQHLLKQTASKALLVGVTVGIVILGSGGNSQGEATSVPFSLQEQGKNQPQQVKAWQSSQSDIQEQNQTMIFVNNQRMSGQTNPFIAQGVTYVPLRDFVINTGASLSWNGKSGEVIIQYGPNKMVHEVGSDVWHTNGDRSLMTSPSRVIQGVTFLPFRDLSNAFEASFSLWKTSDGTLISMQTPDQDKYAVEDTVAKIDAYLKNESYVGNVLIAKQGEILLEDGYGPAGKGQLNQPERKSRIASISKQFTAAAILKLAEKDKLALSDTLNKFIPEFPRGTEITLDMLLSHTAGLPADIPRVQGATVEETVASIKNMKLGFDPGTAYRYSNPGYVLLAHIIEKASGMSYESFLSESFFKPLGMTSTGEATPDSDTIQGHLLDQGKLNVAGYYISQSGTGSLYSTVYDLLKWEQALYTEEILSQASIEKMYVPSPYKNYGYGWEIEERKGSRIVSTTGGGRGYTTKLIRDLDNELVIILLSNQGQLDINKFSSTILNMFDE</sequence>
<evidence type="ECO:0000256" key="2">
    <source>
        <dbReference type="ARBA" id="ARBA00023136"/>
    </source>
</evidence>
<dbReference type="SUPFAM" id="SSF56601">
    <property type="entry name" value="beta-lactamase/transpeptidase-like"/>
    <property type="match status" value="1"/>
</dbReference>
<evidence type="ECO:0000256" key="1">
    <source>
        <dbReference type="ARBA" id="ARBA00004370"/>
    </source>
</evidence>
<feature type="domain" description="Beta-lactamase-related" evidence="3">
    <location>
        <begin position="213"/>
        <end position="486"/>
    </location>
</feature>
<gene>
    <name evidence="5" type="ORF">J2S11_000659</name>
</gene>
<dbReference type="PANTHER" id="PTHR46825">
    <property type="entry name" value="D-ALANYL-D-ALANINE-CARBOXYPEPTIDASE/ENDOPEPTIDASE AMPH"/>
    <property type="match status" value="1"/>
</dbReference>
<comment type="subcellular location">
    <subcellularLocation>
        <location evidence="1">Membrane</location>
    </subcellularLocation>
</comment>
<organism evidence="5 6">
    <name type="scientific">Caldalkalibacillus horti</name>
    <dbReference type="NCBI Taxonomy" id="77523"/>
    <lineage>
        <taxon>Bacteria</taxon>
        <taxon>Bacillati</taxon>
        <taxon>Bacillota</taxon>
        <taxon>Bacilli</taxon>
        <taxon>Bacillales</taxon>
        <taxon>Bacillaceae</taxon>
        <taxon>Caldalkalibacillus</taxon>
    </lineage>
</organism>
<dbReference type="Proteomes" id="UP001235840">
    <property type="component" value="Unassembled WGS sequence"/>
</dbReference>
<dbReference type="RefSeq" id="WP_307390841.1">
    <property type="nucleotide sequence ID" value="NZ_BAAADK010000018.1"/>
</dbReference>
<evidence type="ECO:0000313" key="5">
    <source>
        <dbReference type="EMBL" id="MDQ0164759.1"/>
    </source>
</evidence>
<name>A0ABT9VUW6_9BACI</name>
<dbReference type="PANTHER" id="PTHR46825:SF11">
    <property type="entry name" value="PENICILLIN-BINDING PROTEIN 4"/>
    <property type="match status" value="1"/>
</dbReference>
<dbReference type="Gene3D" id="3.30.457.10">
    <property type="entry name" value="Copper amine oxidase-like, N-terminal domain"/>
    <property type="match status" value="1"/>
</dbReference>
<dbReference type="InterPro" id="IPR001466">
    <property type="entry name" value="Beta-lactam-related"/>
</dbReference>
<dbReference type="Pfam" id="PF00144">
    <property type="entry name" value="Beta-lactamase"/>
    <property type="match status" value="1"/>
</dbReference>
<dbReference type="Pfam" id="PF07833">
    <property type="entry name" value="Cu_amine_oxidN1"/>
    <property type="match status" value="1"/>
</dbReference>
<dbReference type="InterPro" id="IPR012338">
    <property type="entry name" value="Beta-lactam/transpept-like"/>
</dbReference>
<dbReference type="InterPro" id="IPR050491">
    <property type="entry name" value="AmpC-like"/>
</dbReference>
<dbReference type="InterPro" id="IPR036582">
    <property type="entry name" value="Mao_N_sf"/>
</dbReference>
<dbReference type="Gene3D" id="3.40.710.10">
    <property type="entry name" value="DD-peptidase/beta-lactamase superfamily"/>
    <property type="match status" value="1"/>
</dbReference>
<dbReference type="InterPro" id="IPR012854">
    <property type="entry name" value="Cu_amine_oxidase-like_N"/>
</dbReference>
<protein>
    <submittedName>
        <fullName evidence="5">CubicO group peptidase (Beta-lactamase class C family)</fullName>
    </submittedName>
</protein>
<accession>A0ABT9VUW6</accession>
<evidence type="ECO:0000313" key="6">
    <source>
        <dbReference type="Proteomes" id="UP001235840"/>
    </source>
</evidence>
<feature type="domain" description="Copper amine oxidase-like N-terminal" evidence="4">
    <location>
        <begin position="76"/>
        <end position="172"/>
    </location>
</feature>
<reference evidence="5 6" key="1">
    <citation type="submission" date="2023-07" db="EMBL/GenBank/DDBJ databases">
        <title>Genomic Encyclopedia of Type Strains, Phase IV (KMG-IV): sequencing the most valuable type-strain genomes for metagenomic binning, comparative biology and taxonomic classification.</title>
        <authorList>
            <person name="Goeker M."/>
        </authorList>
    </citation>
    <scope>NUCLEOTIDE SEQUENCE [LARGE SCALE GENOMIC DNA]</scope>
    <source>
        <strain evidence="5 6">DSM 12751</strain>
    </source>
</reference>
<evidence type="ECO:0000259" key="4">
    <source>
        <dbReference type="Pfam" id="PF07833"/>
    </source>
</evidence>
<evidence type="ECO:0000259" key="3">
    <source>
        <dbReference type="Pfam" id="PF00144"/>
    </source>
</evidence>
<proteinExistence type="predicted"/>
<comment type="caution">
    <text evidence="5">The sequence shown here is derived from an EMBL/GenBank/DDBJ whole genome shotgun (WGS) entry which is preliminary data.</text>
</comment>
<dbReference type="EMBL" id="JAUSTY010000002">
    <property type="protein sequence ID" value="MDQ0164759.1"/>
    <property type="molecule type" value="Genomic_DNA"/>
</dbReference>
<keyword evidence="6" id="KW-1185">Reference proteome</keyword>
<keyword evidence="2" id="KW-0472">Membrane</keyword>